<feature type="domain" description="P68 RBP/TagC-like beta-propeller" evidence="2">
    <location>
        <begin position="563"/>
        <end position="751"/>
    </location>
</feature>
<sequence length="804" mass="88777">MALNNQYLILDSNLKRIGTLTVDGATKFSNDSVKIQLADSDTTSTSYDDDVNVGTNDTFNGTINLNAQSKKFDHQGSLDVLQGQPDSDKVVAGNNLAYYDALSGHWYVMRIYSVEESNTAAVKHVTTANFTNLCLYSLAHHYPVATTASASTIQTAFNECFNATGWTLDYQTTNVMTPSITIDGKTKASTLIQTLIQTYDVEIDPYVEIDSQGNITKKVCVITDKLNANAVYNEAVFGKNMTSIKRTTVSTPVTKLIPYGANGSTIAVVNDGKPYIVDDEANQKYNPDWQAGLYYEAIVTANQISNSAGLKSWAQDMLKLYNHPRTYYEVNVTPNFNPPLGATIRFKDELIEPVLDASGRVIQRTISFANPYGNTVGFGEYTTVQVATPAWMEQYQNALSKAVDEAKKDASSIKPVALTPDGNNFTDTTQTKRLILQAWEGSTNISSYIDNKGFIWRRYNTDGTVDSSYKQTGYLINAASNAVGTLHGTIESDYIQDDPEIKLDTTGISYLGVYGPDDNGAHSATQYMARLSNGQYLTSRARDDSGSSDTMFALQDSKFAVQSVMLQIHGQHGGTFGVQEVNNTVYIWSIVSLKNDGNYMLVRFPYVAGVTLQPTDSRVQQVMALKGYGRVNYDRQHDLVSIGYSDGSTDILKASDLLAGNYNVLYNFNITDYGIDFNQNTYQSECLDFPYFYFAAGGGEAETTDDPHKVWALNVVHKGAEFEAYFDNDMVLPNLTDESREVETCNVFYQGTQAYLLVTFNTRVLEIDPYSAEKEKVYTIPITKRSAASVIDKGTINENDSTAD</sequence>
<evidence type="ECO:0008006" key="5">
    <source>
        <dbReference type="Google" id="ProtNLM"/>
    </source>
</evidence>
<dbReference type="InterPro" id="IPR048799">
    <property type="entry name" value="P68_RBP_TagC-like_beta-prop"/>
</dbReference>
<evidence type="ECO:0000259" key="1">
    <source>
        <dbReference type="Pfam" id="PF06605"/>
    </source>
</evidence>
<accession>A0A837P591</accession>
<comment type="caution">
    <text evidence="3">The sequence shown here is derived from an EMBL/GenBank/DDBJ whole genome shotgun (WGS) entry which is preliminary data.</text>
</comment>
<protein>
    <recommendedName>
        <fullName evidence="5">Phage minor structural protein</fullName>
    </recommendedName>
</protein>
<dbReference type="AlphaFoldDB" id="A0A837P591"/>
<evidence type="ECO:0000259" key="2">
    <source>
        <dbReference type="Pfam" id="PF21311"/>
    </source>
</evidence>
<dbReference type="NCBIfam" id="TIGR01665">
    <property type="entry name" value="put_anti_recept"/>
    <property type="match status" value="1"/>
</dbReference>
<dbReference type="Pfam" id="PF21311">
    <property type="entry name" value="Phage_RBD_prop"/>
    <property type="match status" value="1"/>
</dbReference>
<dbReference type="Pfam" id="PF06605">
    <property type="entry name" value="Prophage_tail"/>
    <property type="match status" value="1"/>
</dbReference>
<reference evidence="3 4" key="1">
    <citation type="submission" date="2015-10" db="EMBL/GenBank/DDBJ databases">
        <title>Resequencing of Lactobacillus plantarum WJL strain genome.</title>
        <authorList>
            <person name="Martino M.E."/>
        </authorList>
    </citation>
    <scope>NUCLEOTIDE SEQUENCE [LARGE SCALE GENOMIC DNA]</scope>
    <source>
        <strain evidence="3 4">WJL</strain>
    </source>
</reference>
<name>A0A837P591_LACPN</name>
<gene>
    <name evidence="3" type="ORF">WJL_1489</name>
</gene>
<organism evidence="3 4">
    <name type="scientific">Lactiplantibacillus plantarum WJL</name>
    <dbReference type="NCBI Taxonomy" id="1350466"/>
    <lineage>
        <taxon>Bacteria</taxon>
        <taxon>Bacillati</taxon>
        <taxon>Bacillota</taxon>
        <taxon>Bacilli</taxon>
        <taxon>Lactobacillales</taxon>
        <taxon>Lactobacillaceae</taxon>
        <taxon>Lactiplantibacillus</taxon>
    </lineage>
</organism>
<dbReference type="Proteomes" id="UP000050511">
    <property type="component" value="Unassembled WGS sequence"/>
</dbReference>
<dbReference type="RefSeq" id="WP_022638395.1">
    <property type="nucleotide sequence ID" value="NZ_AUTE01000021.1"/>
</dbReference>
<evidence type="ECO:0000313" key="3">
    <source>
        <dbReference type="EMBL" id="KPN44411.1"/>
    </source>
</evidence>
<dbReference type="EMBL" id="LKLZ01000003">
    <property type="protein sequence ID" value="KPN44411.1"/>
    <property type="molecule type" value="Genomic_DNA"/>
</dbReference>
<dbReference type="InterPro" id="IPR010572">
    <property type="entry name" value="Tail_dom"/>
</dbReference>
<proteinExistence type="predicted"/>
<dbReference type="InterPro" id="IPR007119">
    <property type="entry name" value="Phage_tail_spike_N"/>
</dbReference>
<evidence type="ECO:0000313" key="4">
    <source>
        <dbReference type="Proteomes" id="UP000050511"/>
    </source>
</evidence>
<feature type="domain" description="Tail spike" evidence="1">
    <location>
        <begin position="143"/>
        <end position="379"/>
    </location>
</feature>